<proteinExistence type="predicted"/>
<evidence type="ECO:0000313" key="2">
    <source>
        <dbReference type="Proteomes" id="UP001589854"/>
    </source>
</evidence>
<dbReference type="RefSeq" id="WP_378930909.1">
    <property type="nucleotide sequence ID" value="NZ_JBHLVO010000002.1"/>
</dbReference>
<name>A0ABV6GAU5_9BACI</name>
<accession>A0ABV6GAU5</accession>
<dbReference type="Proteomes" id="UP001589854">
    <property type="component" value="Unassembled WGS sequence"/>
</dbReference>
<protein>
    <submittedName>
        <fullName evidence="1">Uncharacterized protein</fullName>
    </submittedName>
</protein>
<gene>
    <name evidence="1" type="ORF">ACFFIX_04395</name>
</gene>
<reference evidence="1 2" key="1">
    <citation type="submission" date="2024-09" db="EMBL/GenBank/DDBJ databases">
        <authorList>
            <person name="Sun Q."/>
            <person name="Mori K."/>
        </authorList>
    </citation>
    <scope>NUCLEOTIDE SEQUENCE [LARGE SCALE GENOMIC DNA]</scope>
    <source>
        <strain evidence="1 2">CCM 7228</strain>
    </source>
</reference>
<evidence type="ECO:0000313" key="1">
    <source>
        <dbReference type="EMBL" id="MFC0270689.1"/>
    </source>
</evidence>
<keyword evidence="2" id="KW-1185">Reference proteome</keyword>
<organism evidence="1 2">
    <name type="scientific">Metabacillus herbersteinensis</name>
    <dbReference type="NCBI Taxonomy" id="283816"/>
    <lineage>
        <taxon>Bacteria</taxon>
        <taxon>Bacillati</taxon>
        <taxon>Bacillota</taxon>
        <taxon>Bacilli</taxon>
        <taxon>Bacillales</taxon>
        <taxon>Bacillaceae</taxon>
        <taxon>Metabacillus</taxon>
    </lineage>
</organism>
<comment type="caution">
    <text evidence="1">The sequence shown here is derived from an EMBL/GenBank/DDBJ whole genome shotgun (WGS) entry which is preliminary data.</text>
</comment>
<sequence length="60" mass="7178">MKVDESILTDEEVVLVQKLKNEMFSALTLDHMHFYKKELNQIISQAKRRNHFIHTHTQVN</sequence>
<dbReference type="EMBL" id="JBHLVO010000002">
    <property type="protein sequence ID" value="MFC0270689.1"/>
    <property type="molecule type" value="Genomic_DNA"/>
</dbReference>